<evidence type="ECO:0000256" key="5">
    <source>
        <dbReference type="SAM" id="Phobius"/>
    </source>
</evidence>
<sequence length="197" mass="21766">MNPTLSNAELFRTSDHFDGTLWSIEERRAPSRSGSYLAFYSTEFYRIPNNTDFLDRHGYVAAALLSTFYLNLYQYLAVARARKAAGIAYPQMYADKAEMAASDAAKTFNYAQRAHGNTLESVPFVLMSTAVAAIEFPKFAAASLGLWSLFRFVYTISYTSGGPTKRNRLMGATGSSISMMSLLLAGTYAAARISFGW</sequence>
<feature type="transmembrane region" description="Helical" evidence="5">
    <location>
        <begin position="169"/>
        <end position="191"/>
    </location>
</feature>
<evidence type="ECO:0000256" key="2">
    <source>
        <dbReference type="ARBA" id="ARBA00022692"/>
    </source>
</evidence>
<dbReference type="InterPro" id="IPR050997">
    <property type="entry name" value="MAPEG"/>
</dbReference>
<keyword evidence="4 5" id="KW-0472">Membrane</keyword>
<evidence type="ECO:0000256" key="3">
    <source>
        <dbReference type="ARBA" id="ARBA00022989"/>
    </source>
</evidence>
<dbReference type="GO" id="GO:0016020">
    <property type="term" value="C:membrane"/>
    <property type="evidence" value="ECO:0007669"/>
    <property type="project" value="UniProtKB-SubCell"/>
</dbReference>
<evidence type="ECO:0008006" key="8">
    <source>
        <dbReference type="Google" id="ProtNLM"/>
    </source>
</evidence>
<dbReference type="InterPro" id="IPR001129">
    <property type="entry name" value="Membr-assoc_MAPEG"/>
</dbReference>
<evidence type="ECO:0000256" key="1">
    <source>
        <dbReference type="ARBA" id="ARBA00004141"/>
    </source>
</evidence>
<reference evidence="6 7" key="1">
    <citation type="submission" date="2018-11" db="EMBL/GenBank/DDBJ databases">
        <title>Genome assembly of Steccherinum ochraceum LE-BIN_3174, the white-rot fungus of the Steccherinaceae family (The Residual Polyporoid clade, Polyporales, Basidiomycota).</title>
        <authorList>
            <person name="Fedorova T.V."/>
            <person name="Glazunova O.A."/>
            <person name="Landesman E.O."/>
            <person name="Moiseenko K.V."/>
            <person name="Psurtseva N.V."/>
            <person name="Savinova O.S."/>
            <person name="Shakhova N.V."/>
            <person name="Tyazhelova T.V."/>
            <person name="Vasina D.V."/>
        </authorList>
    </citation>
    <scope>NUCLEOTIDE SEQUENCE [LARGE SCALE GENOMIC DNA]</scope>
    <source>
        <strain evidence="6 7">LE-BIN_3174</strain>
    </source>
</reference>
<name>A0A4R0RSM1_9APHY</name>
<evidence type="ECO:0000313" key="6">
    <source>
        <dbReference type="EMBL" id="TCD70212.1"/>
    </source>
</evidence>
<proteinExistence type="predicted"/>
<dbReference type="AlphaFoldDB" id="A0A4R0RSM1"/>
<keyword evidence="2 5" id="KW-0812">Transmembrane</keyword>
<dbReference type="GO" id="GO:0005783">
    <property type="term" value="C:endoplasmic reticulum"/>
    <property type="evidence" value="ECO:0007669"/>
    <property type="project" value="TreeGrafter"/>
</dbReference>
<accession>A0A4R0RSM1</accession>
<dbReference type="Pfam" id="PF01124">
    <property type="entry name" value="MAPEG"/>
    <property type="match status" value="1"/>
</dbReference>
<dbReference type="OrthoDB" id="410651at2759"/>
<dbReference type="InterPro" id="IPR023352">
    <property type="entry name" value="MAPEG-like_dom_sf"/>
</dbReference>
<gene>
    <name evidence="6" type="ORF">EIP91_004392</name>
</gene>
<protein>
    <recommendedName>
        <fullName evidence="8">Microsomal glutathione S-transferase 3</fullName>
    </recommendedName>
</protein>
<dbReference type="Proteomes" id="UP000292702">
    <property type="component" value="Unassembled WGS sequence"/>
</dbReference>
<dbReference type="EMBL" id="RWJN01000025">
    <property type="protein sequence ID" value="TCD70212.1"/>
    <property type="molecule type" value="Genomic_DNA"/>
</dbReference>
<organism evidence="6 7">
    <name type="scientific">Steccherinum ochraceum</name>
    <dbReference type="NCBI Taxonomy" id="92696"/>
    <lineage>
        <taxon>Eukaryota</taxon>
        <taxon>Fungi</taxon>
        <taxon>Dikarya</taxon>
        <taxon>Basidiomycota</taxon>
        <taxon>Agaricomycotina</taxon>
        <taxon>Agaricomycetes</taxon>
        <taxon>Polyporales</taxon>
        <taxon>Steccherinaceae</taxon>
        <taxon>Steccherinum</taxon>
    </lineage>
</organism>
<keyword evidence="3 5" id="KW-1133">Transmembrane helix</keyword>
<dbReference type="SUPFAM" id="SSF161084">
    <property type="entry name" value="MAPEG domain-like"/>
    <property type="match status" value="1"/>
</dbReference>
<comment type="subcellular location">
    <subcellularLocation>
        <location evidence="1">Membrane</location>
        <topology evidence="1">Multi-pass membrane protein</topology>
    </subcellularLocation>
</comment>
<evidence type="ECO:0000313" key="7">
    <source>
        <dbReference type="Proteomes" id="UP000292702"/>
    </source>
</evidence>
<evidence type="ECO:0000256" key="4">
    <source>
        <dbReference type="ARBA" id="ARBA00023136"/>
    </source>
</evidence>
<dbReference type="STRING" id="92696.A0A4R0RSM1"/>
<dbReference type="Gene3D" id="1.20.120.550">
    <property type="entry name" value="Membrane associated eicosanoid/glutathione metabolism-like domain"/>
    <property type="match status" value="1"/>
</dbReference>
<dbReference type="GO" id="GO:0004602">
    <property type="term" value="F:glutathione peroxidase activity"/>
    <property type="evidence" value="ECO:0007669"/>
    <property type="project" value="TreeGrafter"/>
</dbReference>
<dbReference type="PANTHER" id="PTHR10250">
    <property type="entry name" value="MICROSOMAL GLUTATHIONE S-TRANSFERASE"/>
    <property type="match status" value="1"/>
</dbReference>
<dbReference type="GO" id="GO:0004364">
    <property type="term" value="F:glutathione transferase activity"/>
    <property type="evidence" value="ECO:0007669"/>
    <property type="project" value="TreeGrafter"/>
</dbReference>
<keyword evidence="7" id="KW-1185">Reference proteome</keyword>
<comment type="caution">
    <text evidence="6">The sequence shown here is derived from an EMBL/GenBank/DDBJ whole genome shotgun (WGS) entry which is preliminary data.</text>
</comment>
<dbReference type="PANTHER" id="PTHR10250:SF26">
    <property type="entry name" value="GLUTATHIONE S-TRANSFERASE 3, MITOCHONDRIAL"/>
    <property type="match status" value="1"/>
</dbReference>
<dbReference type="GO" id="GO:0005635">
    <property type="term" value="C:nuclear envelope"/>
    <property type="evidence" value="ECO:0007669"/>
    <property type="project" value="TreeGrafter"/>
</dbReference>